<dbReference type="PANTHER" id="PTHR23427">
    <property type="entry name" value="SURFEIT LOCUS PROTEIN"/>
    <property type="match status" value="1"/>
</dbReference>
<name>A0ABY7JX19_9ACTN</name>
<proteinExistence type="inferred from homology"/>
<dbReference type="Proteomes" id="UP001164693">
    <property type="component" value="Chromosome"/>
</dbReference>
<sequence length="285" mass="30244">MLRTLREPRYAALSVLMLIVAAICVLAGTWQISRLSGKVTENDALRNNAHAATTAVGDVLPLVGKGTPSADSIQYRTVTATGTYQPAGQALVRQRTVDGDTGYLVLTPLRTSQGTLLVVRGFISGTAARSGSLPTVPAAPTGQVSVTARVQPAETRNDRATQLGGKQLEAINPRLQAVRLGTPVYAGYVELHAGQPGTAGLTAIPAPDLSNPAGGAIEPQHVAYIIQWYLFALLALAAPFVVARAETRSHRDDDREVDDVVIPDQQTPEQARAARLADRYGRVVR</sequence>
<dbReference type="PROSITE" id="PS50895">
    <property type="entry name" value="SURF1"/>
    <property type="match status" value="1"/>
</dbReference>
<keyword evidence="8" id="KW-1185">Reference proteome</keyword>
<evidence type="ECO:0000256" key="1">
    <source>
        <dbReference type="ARBA" id="ARBA00004370"/>
    </source>
</evidence>
<evidence type="ECO:0000256" key="2">
    <source>
        <dbReference type="ARBA" id="ARBA00007165"/>
    </source>
</evidence>
<feature type="transmembrane region" description="Helical" evidence="6">
    <location>
        <begin position="226"/>
        <end position="245"/>
    </location>
</feature>
<organism evidence="7 8">
    <name type="scientific">Jatrophihabitans cynanchi</name>
    <dbReference type="NCBI Taxonomy" id="2944128"/>
    <lineage>
        <taxon>Bacteria</taxon>
        <taxon>Bacillati</taxon>
        <taxon>Actinomycetota</taxon>
        <taxon>Actinomycetes</taxon>
        <taxon>Jatrophihabitantales</taxon>
        <taxon>Jatrophihabitantaceae</taxon>
        <taxon>Jatrophihabitans</taxon>
    </lineage>
</organism>
<dbReference type="CDD" id="cd06662">
    <property type="entry name" value="SURF1"/>
    <property type="match status" value="1"/>
</dbReference>
<gene>
    <name evidence="7" type="ORF">M6B22_18695</name>
</gene>
<evidence type="ECO:0000313" key="8">
    <source>
        <dbReference type="Proteomes" id="UP001164693"/>
    </source>
</evidence>
<comment type="subcellular location">
    <subcellularLocation>
        <location evidence="6">Cell membrane</location>
        <topology evidence="6">Multi-pass membrane protein</topology>
    </subcellularLocation>
    <subcellularLocation>
        <location evidence="1">Membrane</location>
    </subcellularLocation>
</comment>
<protein>
    <recommendedName>
        <fullName evidence="6">SURF1-like protein</fullName>
    </recommendedName>
</protein>
<evidence type="ECO:0000256" key="6">
    <source>
        <dbReference type="RuleBase" id="RU363076"/>
    </source>
</evidence>
<keyword evidence="4 6" id="KW-1133">Transmembrane helix</keyword>
<comment type="similarity">
    <text evidence="2 6">Belongs to the SURF1 family.</text>
</comment>
<dbReference type="PANTHER" id="PTHR23427:SF2">
    <property type="entry name" value="SURFEIT LOCUS PROTEIN 1"/>
    <property type="match status" value="1"/>
</dbReference>
<evidence type="ECO:0000256" key="3">
    <source>
        <dbReference type="ARBA" id="ARBA00022692"/>
    </source>
</evidence>
<dbReference type="EMBL" id="CP097463">
    <property type="protein sequence ID" value="WAX56540.1"/>
    <property type="molecule type" value="Genomic_DNA"/>
</dbReference>
<evidence type="ECO:0000256" key="4">
    <source>
        <dbReference type="ARBA" id="ARBA00022989"/>
    </source>
</evidence>
<keyword evidence="5 6" id="KW-0472">Membrane</keyword>
<dbReference type="InterPro" id="IPR045214">
    <property type="entry name" value="Surf1/Surf4"/>
</dbReference>
<evidence type="ECO:0000313" key="7">
    <source>
        <dbReference type="EMBL" id="WAX56540.1"/>
    </source>
</evidence>
<reference evidence="7" key="1">
    <citation type="submission" date="2022-05" db="EMBL/GenBank/DDBJ databases">
        <title>Jatrophihabitans sp. SB3-54 whole genome sequence.</title>
        <authorList>
            <person name="Suh M.K."/>
            <person name="Eom M.K."/>
            <person name="Kim J.S."/>
            <person name="Kim H.S."/>
            <person name="Do H.E."/>
            <person name="Shin Y.K."/>
            <person name="Lee J.-S."/>
        </authorList>
    </citation>
    <scope>NUCLEOTIDE SEQUENCE</scope>
    <source>
        <strain evidence="7">SB3-54</strain>
    </source>
</reference>
<dbReference type="RefSeq" id="WP_269443076.1">
    <property type="nucleotide sequence ID" value="NZ_CP097463.1"/>
</dbReference>
<keyword evidence="6" id="KW-1003">Cell membrane</keyword>
<accession>A0ABY7JX19</accession>
<dbReference type="Pfam" id="PF02104">
    <property type="entry name" value="SURF1"/>
    <property type="match status" value="1"/>
</dbReference>
<evidence type="ECO:0000256" key="5">
    <source>
        <dbReference type="ARBA" id="ARBA00023136"/>
    </source>
</evidence>
<feature type="transmembrane region" description="Helical" evidence="6">
    <location>
        <begin position="12"/>
        <end position="32"/>
    </location>
</feature>
<dbReference type="InterPro" id="IPR002994">
    <property type="entry name" value="Surf1/Shy1"/>
</dbReference>
<keyword evidence="3 6" id="KW-0812">Transmembrane</keyword>